<sequence>MSPLRDARLLTFQGASARNGMVPSGQLAAWQVLADLEFRYGPHLNLPLVVDIPPTVGDDEVLAALRVTVVRHEALRTTYERDRDAQLWAYAHPAGSIDVEIVLVSDTQLSVMTSEITARLRERPFRCDRELQVRAAVVRTISGAGHLVLVTSLPAVDGWSLHVLHDELSRQLRGEHADDEDGGWQPLDEGRHERSERGREARQRALSFWRRQLESMPALDRSPPRSTTAPRFWHAAFNSAATAHATRAVAATYRVAPSSVLLTAAAHTLAEHDGGRKSGLFVVVTNRNHSRLRTTVGHLSQPVPLYLDLHGDHATVLARTHASLLAAARYGQLDPTAATALIEEVSSGRSSAPELGRTFNYHRPTLPYEKVTHEPADYPALLRQSEFGWCDSAEAEQMTFYMHVWEVWPVAKLSFWVDTHYLSRQQSAAFAFRLEELLVAMAGVDPTCGESFGEG</sequence>
<dbReference type="SUPFAM" id="SSF52777">
    <property type="entry name" value="CoA-dependent acyltransferases"/>
    <property type="match status" value="2"/>
</dbReference>
<keyword evidence="4" id="KW-1185">Reference proteome</keyword>
<protein>
    <recommendedName>
        <fullName evidence="2">Condensation domain-containing protein</fullName>
    </recommendedName>
</protein>
<accession>A0ABS0H1I4</accession>
<reference evidence="3 4" key="1">
    <citation type="submission" date="2020-11" db="EMBL/GenBank/DDBJ databases">
        <title>A novel isolate from a Black sea contaminated sediment with potential to produce alkanes: Plantactinospora alkalitolerans sp. nov.</title>
        <authorList>
            <person name="Carro L."/>
            <person name="Veyisoglu A."/>
            <person name="Guven K."/>
            <person name="Schumann P."/>
            <person name="Klenk H.-P."/>
            <person name="Sahin N."/>
        </authorList>
    </citation>
    <scope>NUCLEOTIDE SEQUENCE [LARGE SCALE GENOMIC DNA]</scope>
    <source>
        <strain evidence="3 4">S1510</strain>
    </source>
</reference>
<dbReference type="Gene3D" id="3.30.559.10">
    <property type="entry name" value="Chloramphenicol acetyltransferase-like domain"/>
    <property type="match status" value="1"/>
</dbReference>
<feature type="region of interest" description="Disordered" evidence="1">
    <location>
        <begin position="174"/>
        <end position="200"/>
    </location>
</feature>
<dbReference type="EMBL" id="JADPUN010000224">
    <property type="protein sequence ID" value="MBF9132194.1"/>
    <property type="molecule type" value="Genomic_DNA"/>
</dbReference>
<evidence type="ECO:0000259" key="2">
    <source>
        <dbReference type="Pfam" id="PF00668"/>
    </source>
</evidence>
<dbReference type="Proteomes" id="UP000638560">
    <property type="component" value="Unassembled WGS sequence"/>
</dbReference>
<feature type="compositionally biased region" description="Basic and acidic residues" evidence="1">
    <location>
        <begin position="188"/>
        <end position="200"/>
    </location>
</feature>
<feature type="domain" description="Condensation" evidence="2">
    <location>
        <begin position="43"/>
        <end position="330"/>
    </location>
</feature>
<comment type="caution">
    <text evidence="3">The sequence shown here is derived from an EMBL/GenBank/DDBJ whole genome shotgun (WGS) entry which is preliminary data.</text>
</comment>
<dbReference type="PANTHER" id="PTHR45527:SF1">
    <property type="entry name" value="FATTY ACID SYNTHASE"/>
    <property type="match status" value="1"/>
</dbReference>
<dbReference type="InterPro" id="IPR023213">
    <property type="entry name" value="CAT-like_dom_sf"/>
</dbReference>
<evidence type="ECO:0000313" key="3">
    <source>
        <dbReference type="EMBL" id="MBF9132194.1"/>
    </source>
</evidence>
<dbReference type="PANTHER" id="PTHR45527">
    <property type="entry name" value="NONRIBOSOMAL PEPTIDE SYNTHETASE"/>
    <property type="match status" value="1"/>
</dbReference>
<dbReference type="RefSeq" id="WP_196203731.1">
    <property type="nucleotide sequence ID" value="NZ_JADPUN010000224.1"/>
</dbReference>
<dbReference type="Pfam" id="PF00668">
    <property type="entry name" value="Condensation"/>
    <property type="match status" value="1"/>
</dbReference>
<organism evidence="3 4">
    <name type="scientific">Plantactinospora alkalitolerans</name>
    <dbReference type="NCBI Taxonomy" id="2789879"/>
    <lineage>
        <taxon>Bacteria</taxon>
        <taxon>Bacillati</taxon>
        <taxon>Actinomycetota</taxon>
        <taxon>Actinomycetes</taxon>
        <taxon>Micromonosporales</taxon>
        <taxon>Micromonosporaceae</taxon>
        <taxon>Plantactinospora</taxon>
    </lineage>
</organism>
<dbReference type="InterPro" id="IPR001242">
    <property type="entry name" value="Condensation_dom"/>
</dbReference>
<dbReference type="Gene3D" id="3.30.559.30">
    <property type="entry name" value="Nonribosomal peptide synthetase, condensation domain"/>
    <property type="match status" value="1"/>
</dbReference>
<proteinExistence type="predicted"/>
<name>A0ABS0H1I4_9ACTN</name>
<evidence type="ECO:0000313" key="4">
    <source>
        <dbReference type="Proteomes" id="UP000638560"/>
    </source>
</evidence>
<evidence type="ECO:0000256" key="1">
    <source>
        <dbReference type="SAM" id="MobiDB-lite"/>
    </source>
</evidence>
<gene>
    <name evidence="3" type="ORF">I0C86_25060</name>
</gene>